<gene>
    <name evidence="2" type="ORF">LZ012_04155</name>
</gene>
<keyword evidence="1" id="KW-0802">TPR repeat</keyword>
<proteinExistence type="predicted"/>
<dbReference type="Proteomes" id="UP001165384">
    <property type="component" value="Unassembled WGS sequence"/>
</dbReference>
<sequence length="114" mass="12124">MNPRIESLEKMLGGPRDGALLRFSLGNEYLKAGAADKAAEHFQAAVDRDPAYSAAWKALGKAWAEAGDSARALAAYEQGIAVAETKGDIQAAKEMTVFANRIRKAQQACDNASP</sequence>
<dbReference type="RefSeq" id="WP_275707812.1">
    <property type="nucleotide sequence ID" value="NZ_JAKLTN010000001.1"/>
</dbReference>
<dbReference type="PROSITE" id="PS50005">
    <property type="entry name" value="TPR"/>
    <property type="match status" value="2"/>
</dbReference>
<dbReference type="InterPro" id="IPR019734">
    <property type="entry name" value="TPR_rpt"/>
</dbReference>
<accession>A0ABS9JZ41</accession>
<comment type="caution">
    <text evidence="2">The sequence shown here is derived from an EMBL/GenBank/DDBJ whole genome shotgun (WGS) entry which is preliminary data.</text>
</comment>
<dbReference type="EMBL" id="JAKLTN010000001">
    <property type="protein sequence ID" value="MCG2576184.1"/>
    <property type="molecule type" value="Genomic_DNA"/>
</dbReference>
<evidence type="ECO:0000313" key="2">
    <source>
        <dbReference type="EMBL" id="MCG2576184.1"/>
    </source>
</evidence>
<dbReference type="SUPFAM" id="SSF48452">
    <property type="entry name" value="TPR-like"/>
    <property type="match status" value="1"/>
</dbReference>
<evidence type="ECO:0000313" key="3">
    <source>
        <dbReference type="Proteomes" id="UP001165384"/>
    </source>
</evidence>
<evidence type="ECO:0000256" key="1">
    <source>
        <dbReference type="PROSITE-ProRule" id="PRU00339"/>
    </source>
</evidence>
<reference evidence="2" key="1">
    <citation type="submission" date="2022-01" db="EMBL/GenBank/DDBJ databases">
        <authorList>
            <person name="Jo J.-H."/>
            <person name="Im W.-T."/>
        </authorList>
    </citation>
    <scope>NUCLEOTIDE SEQUENCE</scope>
    <source>
        <strain evidence="2">XY25</strain>
    </source>
</reference>
<dbReference type="SMART" id="SM00028">
    <property type="entry name" value="TPR"/>
    <property type="match status" value="2"/>
</dbReference>
<protein>
    <submittedName>
        <fullName evidence="2">Tetratricopeptide repeat protein</fullName>
    </submittedName>
</protein>
<feature type="repeat" description="TPR" evidence="1">
    <location>
        <begin position="19"/>
        <end position="52"/>
    </location>
</feature>
<organism evidence="2 3">
    <name type="scientific">Dechloromonas hankyongensis</name>
    <dbReference type="NCBI Taxonomy" id="2908002"/>
    <lineage>
        <taxon>Bacteria</taxon>
        <taxon>Pseudomonadati</taxon>
        <taxon>Pseudomonadota</taxon>
        <taxon>Betaproteobacteria</taxon>
        <taxon>Rhodocyclales</taxon>
        <taxon>Azonexaceae</taxon>
        <taxon>Dechloromonas</taxon>
    </lineage>
</organism>
<dbReference type="Pfam" id="PF13432">
    <property type="entry name" value="TPR_16"/>
    <property type="match status" value="1"/>
</dbReference>
<feature type="repeat" description="TPR" evidence="1">
    <location>
        <begin position="53"/>
        <end position="86"/>
    </location>
</feature>
<dbReference type="InterPro" id="IPR011990">
    <property type="entry name" value="TPR-like_helical_dom_sf"/>
</dbReference>
<keyword evidence="3" id="KW-1185">Reference proteome</keyword>
<name>A0ABS9JZ41_9RHOO</name>
<dbReference type="Gene3D" id="1.25.40.10">
    <property type="entry name" value="Tetratricopeptide repeat domain"/>
    <property type="match status" value="1"/>
</dbReference>